<dbReference type="HAMAP" id="MF_00186">
    <property type="entry name" value="Glycerol_kin"/>
    <property type="match status" value="1"/>
</dbReference>
<feature type="binding site" evidence="7">
    <location>
        <position position="11"/>
    </location>
    <ligand>
        <name>ADP</name>
        <dbReference type="ChEBI" id="CHEBI:456216"/>
    </ligand>
</feature>
<evidence type="ECO:0000256" key="5">
    <source>
        <dbReference type="ARBA" id="ARBA00022798"/>
    </source>
</evidence>
<evidence type="ECO:0000256" key="3">
    <source>
        <dbReference type="ARBA" id="ARBA00022741"/>
    </source>
</evidence>
<name>A0ABU5N2F7_9BACT</name>
<feature type="binding site" evidence="7">
    <location>
        <position position="12"/>
    </location>
    <ligand>
        <name>ATP</name>
        <dbReference type="ChEBI" id="CHEBI:30616"/>
    </ligand>
</feature>
<evidence type="ECO:0000313" key="10">
    <source>
        <dbReference type="EMBL" id="MDZ8120446.1"/>
    </source>
</evidence>
<dbReference type="Pfam" id="PF00370">
    <property type="entry name" value="FGGY_N"/>
    <property type="match status" value="1"/>
</dbReference>
<keyword evidence="3 7" id="KW-0547">Nucleotide-binding</keyword>
<protein>
    <recommendedName>
        <fullName evidence="7">Glycerol kinase</fullName>
        <ecNumber evidence="7">2.7.1.30</ecNumber>
    </recommendedName>
    <alternativeName>
        <fullName evidence="7">ATP:glycerol 3-phosphotransferase</fullName>
    </alternativeName>
    <alternativeName>
        <fullName evidence="7">Glycerokinase</fullName>
        <shortName evidence="7">GK</shortName>
    </alternativeName>
</protein>
<dbReference type="InterPro" id="IPR018484">
    <property type="entry name" value="FGGY_N"/>
</dbReference>
<dbReference type="EC" id="2.7.1.30" evidence="7"/>
<feature type="binding site" evidence="7">
    <location>
        <position position="11"/>
    </location>
    <ligand>
        <name>sn-glycerol 3-phosphate</name>
        <dbReference type="ChEBI" id="CHEBI:57597"/>
    </ligand>
</feature>
<comment type="caution">
    <text evidence="10">The sequence shown here is derived from an EMBL/GenBank/DDBJ whole genome shotgun (WGS) entry which is preliminary data.</text>
</comment>
<feature type="binding site" evidence="7">
    <location>
        <position position="243"/>
    </location>
    <ligand>
        <name>glycerol</name>
        <dbReference type="ChEBI" id="CHEBI:17754"/>
    </ligand>
</feature>
<dbReference type="PANTHER" id="PTHR10196:SF69">
    <property type="entry name" value="GLYCEROL KINASE"/>
    <property type="match status" value="1"/>
</dbReference>
<dbReference type="PANTHER" id="PTHR10196">
    <property type="entry name" value="SUGAR KINASE"/>
    <property type="match status" value="1"/>
</dbReference>
<proteinExistence type="inferred from homology"/>
<evidence type="ECO:0000256" key="2">
    <source>
        <dbReference type="ARBA" id="ARBA00022679"/>
    </source>
</evidence>
<feature type="binding site" evidence="7">
    <location>
        <position position="11"/>
    </location>
    <ligand>
        <name>ATP</name>
        <dbReference type="ChEBI" id="CHEBI:30616"/>
    </ligand>
</feature>
<dbReference type="Gene3D" id="3.30.420.40">
    <property type="match status" value="2"/>
</dbReference>
<dbReference type="RefSeq" id="WP_322610219.1">
    <property type="nucleotide sequence ID" value="NZ_JARVCO010000012.1"/>
</dbReference>
<reference evidence="10 11" key="1">
    <citation type="journal article" date="2024" name="Appl. Environ. Microbiol.">
        <title>Pontiella agarivorans sp. nov., a novel marine anaerobic bacterium capable of degrading macroalgal polysaccharides and fixing nitrogen.</title>
        <authorList>
            <person name="Liu N."/>
            <person name="Kivenson V."/>
            <person name="Peng X."/>
            <person name="Cui Z."/>
            <person name="Lankiewicz T.S."/>
            <person name="Gosselin K.M."/>
            <person name="English C.J."/>
            <person name="Blair E.M."/>
            <person name="O'Malley M.A."/>
            <person name="Valentine D.L."/>
        </authorList>
    </citation>
    <scope>NUCLEOTIDE SEQUENCE [LARGE SCALE GENOMIC DNA]</scope>
    <source>
        <strain evidence="10 11">NLcol2</strain>
    </source>
</reference>
<dbReference type="InterPro" id="IPR000577">
    <property type="entry name" value="Carb_kinase_FGGY"/>
</dbReference>
<accession>A0ABU5N2F7</accession>
<keyword evidence="11" id="KW-1185">Reference proteome</keyword>
<feature type="binding site" evidence="7">
    <location>
        <position position="15"/>
    </location>
    <ligand>
        <name>ADP</name>
        <dbReference type="ChEBI" id="CHEBI:456216"/>
    </ligand>
</feature>
<dbReference type="InterPro" id="IPR005999">
    <property type="entry name" value="Glycerol_kin"/>
</dbReference>
<dbReference type="EMBL" id="JARVCO010000012">
    <property type="protein sequence ID" value="MDZ8120446.1"/>
    <property type="molecule type" value="Genomic_DNA"/>
</dbReference>
<sequence>MKCVLALDQGTTSSRSILFDHAGNIRAAAQKEFKQIYPRPGWVEHDPEQIWQTQQFTAKKAMHEAGVHCEDTVALGITNQRETVVVWNRKTGEPVYNAIVWQDRRTADFCAKLKTDGLADTFHKKTGLFLDPYFSGTKIRWILDHVDGARKQAERGELAFGTIDSWLIWKLTRGGAHITDVSNASRTLLFNIHTLQWDSELLELLDIPPSMMPKVRSSSEVYGTVNKFLCECGVRISGMAGDQHAALFGQACFEPGSSKNTYGTGCFLLMNTGSEAVTSNNQLLTTLAWKRGKEINYALEGSIFIGGAVVQWLRDEMGLIQKASDISKLAAEVPDTGGVYFVPAFAGLGAPHWDPAARGTLIGLTRGTGKAHIARAAQEAICFQSLEVLRAMEKDCGTPLPSLRVDGGASVDNLLLQIQADLLQVPVERPAMVETTAFGAAALAGLAVGFWESTDEISNVRKTDRIFEPSISKDEAESRFARWKQAVERCKNWENGT</sequence>
<feature type="binding site" evidence="7">
    <location>
        <position position="408"/>
    </location>
    <ligand>
        <name>ATP</name>
        <dbReference type="ChEBI" id="CHEBI:30616"/>
    </ligand>
</feature>
<dbReference type="PIRSF" id="PIRSF000538">
    <property type="entry name" value="GlpK"/>
    <property type="match status" value="1"/>
</dbReference>
<dbReference type="Pfam" id="PF02782">
    <property type="entry name" value="FGGY_C"/>
    <property type="match status" value="1"/>
</dbReference>
<feature type="binding site" evidence="7">
    <location>
        <position position="133"/>
    </location>
    <ligand>
        <name>sn-glycerol 3-phosphate</name>
        <dbReference type="ChEBI" id="CHEBI:57597"/>
    </ligand>
</feature>
<organism evidence="10 11">
    <name type="scientific">Pontiella agarivorans</name>
    <dbReference type="NCBI Taxonomy" id="3038953"/>
    <lineage>
        <taxon>Bacteria</taxon>
        <taxon>Pseudomonadati</taxon>
        <taxon>Kiritimatiellota</taxon>
        <taxon>Kiritimatiellia</taxon>
        <taxon>Kiritimatiellales</taxon>
        <taxon>Pontiellaceae</taxon>
        <taxon>Pontiella</taxon>
    </lineage>
</organism>
<feature type="binding site" evidence="7">
    <location>
        <position position="307"/>
    </location>
    <ligand>
        <name>ADP</name>
        <dbReference type="ChEBI" id="CHEBI:456216"/>
    </ligand>
</feature>
<feature type="binding site" evidence="7">
    <location>
        <position position="81"/>
    </location>
    <ligand>
        <name>sn-glycerol 3-phosphate</name>
        <dbReference type="ChEBI" id="CHEBI:57597"/>
    </ligand>
</feature>
<gene>
    <name evidence="7 10" type="primary">glpK</name>
    <name evidence="10" type="ORF">P9H32_17595</name>
</gene>
<keyword evidence="6 7" id="KW-0067">ATP-binding</keyword>
<feature type="domain" description="Carbohydrate kinase FGGY N-terminal" evidence="8">
    <location>
        <begin position="4"/>
        <end position="249"/>
    </location>
</feature>
<keyword evidence="5 7" id="KW-0319">Glycerol metabolism</keyword>
<dbReference type="GO" id="GO:0004370">
    <property type="term" value="F:glycerol kinase activity"/>
    <property type="evidence" value="ECO:0007669"/>
    <property type="project" value="UniProtKB-EC"/>
</dbReference>
<dbReference type="NCBIfam" id="NF000756">
    <property type="entry name" value="PRK00047.1"/>
    <property type="match status" value="1"/>
</dbReference>
<dbReference type="SUPFAM" id="SSF53067">
    <property type="entry name" value="Actin-like ATPase domain"/>
    <property type="match status" value="2"/>
</dbReference>
<feature type="binding site" evidence="7">
    <location>
        <position position="264"/>
    </location>
    <ligand>
        <name>ATP</name>
        <dbReference type="ChEBI" id="CHEBI:30616"/>
    </ligand>
</feature>
<comment type="pathway">
    <text evidence="7">Polyol metabolism; glycerol degradation via glycerol kinase pathway; sn-glycerol 3-phosphate from glycerol: step 1/1.</text>
</comment>
<keyword evidence="4 7" id="KW-0418">Kinase</keyword>
<dbReference type="NCBIfam" id="TIGR01311">
    <property type="entry name" value="glycerol_kin"/>
    <property type="match status" value="1"/>
</dbReference>
<evidence type="ECO:0000259" key="8">
    <source>
        <dbReference type="Pfam" id="PF00370"/>
    </source>
</evidence>
<comment type="caution">
    <text evidence="7">Lacks conserved residue(s) required for the propagation of feature annotation.</text>
</comment>
<dbReference type="InterPro" id="IPR018485">
    <property type="entry name" value="FGGY_C"/>
</dbReference>
<feature type="binding site" evidence="7">
    <location>
        <position position="133"/>
    </location>
    <ligand>
        <name>glycerol</name>
        <dbReference type="ChEBI" id="CHEBI:17754"/>
    </ligand>
</feature>
<evidence type="ECO:0000256" key="7">
    <source>
        <dbReference type="HAMAP-Rule" id="MF_00186"/>
    </source>
</evidence>
<evidence type="ECO:0000313" key="11">
    <source>
        <dbReference type="Proteomes" id="UP001290861"/>
    </source>
</evidence>
<comment type="catalytic activity">
    <reaction evidence="7">
        <text>glycerol + ATP = sn-glycerol 3-phosphate + ADP + H(+)</text>
        <dbReference type="Rhea" id="RHEA:21644"/>
        <dbReference type="ChEBI" id="CHEBI:15378"/>
        <dbReference type="ChEBI" id="CHEBI:17754"/>
        <dbReference type="ChEBI" id="CHEBI:30616"/>
        <dbReference type="ChEBI" id="CHEBI:57597"/>
        <dbReference type="ChEBI" id="CHEBI:456216"/>
        <dbReference type="EC" id="2.7.1.30"/>
    </reaction>
</comment>
<feature type="binding site" evidence="7">
    <location>
        <position position="242"/>
    </location>
    <ligand>
        <name>glycerol</name>
        <dbReference type="ChEBI" id="CHEBI:17754"/>
    </ligand>
</feature>
<feature type="binding site" evidence="7">
    <location>
        <position position="264"/>
    </location>
    <ligand>
        <name>ADP</name>
        <dbReference type="ChEBI" id="CHEBI:456216"/>
    </ligand>
</feature>
<feature type="binding site" evidence="7">
    <location>
        <position position="311"/>
    </location>
    <ligand>
        <name>ATP</name>
        <dbReference type="ChEBI" id="CHEBI:30616"/>
    </ligand>
</feature>
<feature type="binding site" evidence="7">
    <location>
        <position position="82"/>
    </location>
    <ligand>
        <name>sn-glycerol 3-phosphate</name>
        <dbReference type="ChEBI" id="CHEBI:57597"/>
    </ligand>
</feature>
<feature type="binding site" evidence="7">
    <location>
        <position position="307"/>
    </location>
    <ligand>
        <name>ATP</name>
        <dbReference type="ChEBI" id="CHEBI:30616"/>
    </ligand>
</feature>
<feature type="binding site" evidence="7">
    <location>
        <position position="81"/>
    </location>
    <ligand>
        <name>glycerol</name>
        <dbReference type="ChEBI" id="CHEBI:17754"/>
    </ligand>
</feature>
<feature type="binding site" evidence="7">
    <location>
        <position position="242"/>
    </location>
    <ligand>
        <name>sn-glycerol 3-phosphate</name>
        <dbReference type="ChEBI" id="CHEBI:57597"/>
    </ligand>
</feature>
<feature type="binding site" evidence="7">
    <location>
        <position position="408"/>
    </location>
    <ligand>
        <name>ADP</name>
        <dbReference type="ChEBI" id="CHEBI:456216"/>
    </ligand>
</feature>
<comment type="similarity">
    <text evidence="1 7">Belongs to the FGGY kinase family.</text>
</comment>
<dbReference type="InterPro" id="IPR018483">
    <property type="entry name" value="Carb_kinase_FGGY_CS"/>
</dbReference>
<comment type="activity regulation">
    <text evidence="7">Inhibited by fructose 1,6-bisphosphate (FBP).</text>
</comment>
<feature type="binding site" evidence="7">
    <location>
        <position position="13"/>
    </location>
    <ligand>
        <name>ATP</name>
        <dbReference type="ChEBI" id="CHEBI:30616"/>
    </ligand>
</feature>
<comment type="function">
    <text evidence="7">Key enzyme in the regulation of glycerol uptake and metabolism. Catalyzes the phosphorylation of glycerol to yield sn-glycerol 3-phosphate.</text>
</comment>
<feature type="binding site" evidence="7">
    <location>
        <position position="82"/>
    </location>
    <ligand>
        <name>glycerol</name>
        <dbReference type="ChEBI" id="CHEBI:17754"/>
    </ligand>
</feature>
<evidence type="ECO:0000256" key="1">
    <source>
        <dbReference type="ARBA" id="ARBA00009156"/>
    </source>
</evidence>
<dbReference type="InterPro" id="IPR043129">
    <property type="entry name" value="ATPase_NBD"/>
</dbReference>
<keyword evidence="2 7" id="KW-0808">Transferase</keyword>
<feature type="domain" description="Carbohydrate kinase FGGY C-terminal" evidence="9">
    <location>
        <begin position="260"/>
        <end position="447"/>
    </location>
</feature>
<dbReference type="PROSITE" id="PS00933">
    <property type="entry name" value="FGGY_KINASES_1"/>
    <property type="match status" value="1"/>
</dbReference>
<dbReference type="Proteomes" id="UP001290861">
    <property type="component" value="Unassembled WGS sequence"/>
</dbReference>
<dbReference type="CDD" id="cd07769">
    <property type="entry name" value="ASKHA_NBD_FGGY_GK"/>
    <property type="match status" value="1"/>
</dbReference>
<evidence type="ECO:0000259" key="9">
    <source>
        <dbReference type="Pfam" id="PF02782"/>
    </source>
</evidence>
<evidence type="ECO:0000256" key="6">
    <source>
        <dbReference type="ARBA" id="ARBA00022840"/>
    </source>
</evidence>
<evidence type="ECO:0000256" key="4">
    <source>
        <dbReference type="ARBA" id="ARBA00022777"/>
    </source>
</evidence>